<evidence type="ECO:0000313" key="2">
    <source>
        <dbReference type="Proteomes" id="UP000269883"/>
    </source>
</evidence>
<dbReference type="Proteomes" id="UP000269883">
    <property type="component" value="Chromosome"/>
</dbReference>
<dbReference type="EMBL" id="AP017378">
    <property type="protein sequence ID" value="BBD07001.1"/>
    <property type="molecule type" value="Genomic_DNA"/>
</dbReference>
<dbReference type="AlphaFoldDB" id="A0A2Z6AUU4"/>
<dbReference type="OrthoDB" id="128578at2"/>
<reference evidence="1 2" key="1">
    <citation type="journal article" date="2018" name="Sci. Adv.">
        <title>Multi-heme cytochromes provide a pathway for survival in energy-limited environments.</title>
        <authorList>
            <person name="Deng X."/>
            <person name="Dohmae N."/>
            <person name="Nealson K.H."/>
            <person name="Hashimoto K."/>
            <person name="Okamoto A."/>
        </authorList>
    </citation>
    <scope>NUCLEOTIDE SEQUENCE [LARGE SCALE GENOMIC DNA]</scope>
    <source>
        <strain evidence="1 2">IS5</strain>
    </source>
</reference>
<gene>
    <name evidence="1" type="ORF">DFE_0275</name>
</gene>
<sequence length="302" mass="33005">MFSNWQYRLLALVLALSCWYIVTGREKVETWAEMPVEIVGAPEDLAVRGDVPTRVRARIRGSRALIRRLNEQPPVYTLDLSMLTPGENGIALEKEDIPVSMALEVMEIDPSRLVLTADTLISATLPVRPVWRGGPGEDFDLTLAEAAPAEVVVRGPEPLVLTLKDIPTLEREVPGSGAGEHVFETGLALPKGVSSETAKVGVRLEYALKTKSVWIRLPVRVLPESVNGRKVTLVPRTIQIQAVVPLPLLREKEFKSLFSVSVVAPGSLKSGKHVLPVTIKAPDGCTLLKTVPEKVEVRIKKG</sequence>
<dbReference type="InterPro" id="IPR053154">
    <property type="entry name" value="c-di-AMP_regulator"/>
</dbReference>
<name>A0A2Z6AUU4_9BACT</name>
<dbReference type="KEGG" id="dfl:DFE_0275"/>
<dbReference type="Gene3D" id="2.170.120.30">
    <property type="match status" value="2"/>
</dbReference>
<proteinExistence type="predicted"/>
<organism evidence="1 2">
    <name type="scientific">Desulfovibrio ferrophilus</name>
    <dbReference type="NCBI Taxonomy" id="241368"/>
    <lineage>
        <taxon>Bacteria</taxon>
        <taxon>Pseudomonadati</taxon>
        <taxon>Thermodesulfobacteriota</taxon>
        <taxon>Desulfovibrionia</taxon>
        <taxon>Desulfovibrionales</taxon>
        <taxon>Desulfovibrionaceae</taxon>
        <taxon>Desulfovibrio</taxon>
    </lineage>
</organism>
<evidence type="ECO:0000313" key="1">
    <source>
        <dbReference type="EMBL" id="BBD07001.1"/>
    </source>
</evidence>
<dbReference type="PANTHER" id="PTHR37804">
    <property type="entry name" value="CDAA REGULATORY PROTEIN CDAR"/>
    <property type="match status" value="1"/>
</dbReference>
<dbReference type="RefSeq" id="WP_126375825.1">
    <property type="nucleotide sequence ID" value="NZ_AP017378.1"/>
</dbReference>
<accession>A0A2Z6AUU4</accession>
<protein>
    <submittedName>
        <fullName evidence="1">YbbR family protein</fullName>
    </submittedName>
</protein>
<keyword evidence="2" id="KW-1185">Reference proteome</keyword>
<dbReference type="PANTHER" id="PTHR37804:SF1">
    <property type="entry name" value="CDAA REGULATORY PROTEIN CDAR"/>
    <property type="match status" value="1"/>
</dbReference>